<evidence type="ECO:0000256" key="10">
    <source>
        <dbReference type="ARBA" id="ARBA00033334"/>
    </source>
</evidence>
<comment type="similarity">
    <text evidence="2 14">Belongs to the Cob(I)alamin adenosyltransferase family.</text>
</comment>
<dbReference type="GO" id="GO:0005524">
    <property type="term" value="F:ATP binding"/>
    <property type="evidence" value="ECO:0007669"/>
    <property type="project" value="UniProtKB-UniRule"/>
</dbReference>
<dbReference type="InterPro" id="IPR029499">
    <property type="entry name" value="PduO-typ"/>
</dbReference>
<keyword evidence="17" id="KW-1185">Reference proteome</keyword>
<comment type="catalytic activity">
    <reaction evidence="13 14">
        <text>2 cob(II)alamin + reduced [electron-transfer flavoprotein] + 2 ATP = 2 adenosylcob(III)alamin + 2 triphosphate + oxidized [electron-transfer flavoprotein] + 3 H(+)</text>
        <dbReference type="Rhea" id="RHEA:28671"/>
        <dbReference type="Rhea" id="RHEA-COMP:10685"/>
        <dbReference type="Rhea" id="RHEA-COMP:10686"/>
        <dbReference type="ChEBI" id="CHEBI:15378"/>
        <dbReference type="ChEBI" id="CHEBI:16304"/>
        <dbReference type="ChEBI" id="CHEBI:18036"/>
        <dbReference type="ChEBI" id="CHEBI:18408"/>
        <dbReference type="ChEBI" id="CHEBI:30616"/>
        <dbReference type="ChEBI" id="CHEBI:57692"/>
        <dbReference type="ChEBI" id="CHEBI:58307"/>
        <dbReference type="EC" id="2.5.1.17"/>
    </reaction>
</comment>
<evidence type="ECO:0000313" key="17">
    <source>
        <dbReference type="Proteomes" id="UP000051162"/>
    </source>
</evidence>
<evidence type="ECO:0000256" key="2">
    <source>
        <dbReference type="ARBA" id="ARBA00007487"/>
    </source>
</evidence>
<dbReference type="EC" id="2.5.1.17" evidence="3 14"/>
<evidence type="ECO:0000256" key="8">
    <source>
        <dbReference type="ARBA" id="ARBA00022840"/>
    </source>
</evidence>
<dbReference type="Gene3D" id="1.20.1200.10">
    <property type="entry name" value="Cobalamin adenosyltransferase-like"/>
    <property type="match status" value="1"/>
</dbReference>
<evidence type="ECO:0000259" key="15">
    <source>
        <dbReference type="Pfam" id="PF01923"/>
    </source>
</evidence>
<dbReference type="OrthoDB" id="9778896at2"/>
<dbReference type="InterPro" id="IPR016030">
    <property type="entry name" value="CblAdoTrfase-like"/>
</dbReference>
<sequence length="179" mass="20191">MKIYTRVGDQGMTKQISGRMVPKTDAQIVALGDLDELESWLGNVIAIMGNTHTAERQELQDIQRKLYDLQADISVKRHQVMVPDDTTRLETRIDQLTAEVPVLKAFILPGGTPTGAALQYARTVARRAERSVVRLNQEQPLEPAILTYLNRLSDFLFALARTMNWREGYQEVPSKPTKA</sequence>
<keyword evidence="5 14" id="KW-0169">Cobalamin biosynthesis</keyword>
<dbReference type="AlphaFoldDB" id="A0A0R1K0U1"/>
<comment type="pathway">
    <text evidence="1 14">Cofactor biosynthesis; adenosylcobalamin biosynthesis; adenosylcobalamin from cob(II)yrinate a,c-diamide: step 2/7.</text>
</comment>
<comment type="caution">
    <text evidence="16">The sequence shown here is derived from an EMBL/GenBank/DDBJ whole genome shotgun (WGS) entry which is preliminary data.</text>
</comment>
<feature type="domain" description="Cobalamin adenosyltransferase-like" evidence="15">
    <location>
        <begin position="3"/>
        <end position="162"/>
    </location>
</feature>
<evidence type="ECO:0000256" key="13">
    <source>
        <dbReference type="ARBA" id="ARBA00048692"/>
    </source>
</evidence>
<evidence type="ECO:0000313" key="16">
    <source>
        <dbReference type="EMBL" id="KRK74452.1"/>
    </source>
</evidence>
<evidence type="ECO:0000256" key="7">
    <source>
        <dbReference type="ARBA" id="ARBA00022741"/>
    </source>
</evidence>
<comment type="catalytic activity">
    <reaction evidence="12 14">
        <text>2 cob(II)yrinate a,c diamide + reduced [electron-transfer flavoprotein] + 2 ATP = 2 adenosylcob(III)yrinate a,c-diamide + 2 triphosphate + oxidized [electron-transfer flavoprotein] + 3 H(+)</text>
        <dbReference type="Rhea" id="RHEA:11528"/>
        <dbReference type="Rhea" id="RHEA-COMP:10685"/>
        <dbReference type="Rhea" id="RHEA-COMP:10686"/>
        <dbReference type="ChEBI" id="CHEBI:15378"/>
        <dbReference type="ChEBI" id="CHEBI:18036"/>
        <dbReference type="ChEBI" id="CHEBI:30616"/>
        <dbReference type="ChEBI" id="CHEBI:57692"/>
        <dbReference type="ChEBI" id="CHEBI:58307"/>
        <dbReference type="ChEBI" id="CHEBI:58503"/>
        <dbReference type="ChEBI" id="CHEBI:58537"/>
        <dbReference type="EC" id="2.5.1.17"/>
    </reaction>
</comment>
<dbReference type="EMBL" id="AZDT01000046">
    <property type="protein sequence ID" value="KRK74452.1"/>
    <property type="molecule type" value="Genomic_DNA"/>
</dbReference>
<keyword evidence="8 14" id="KW-0067">ATP-binding</keyword>
<evidence type="ECO:0000256" key="12">
    <source>
        <dbReference type="ARBA" id="ARBA00048555"/>
    </source>
</evidence>
<dbReference type="PANTHER" id="PTHR12213">
    <property type="entry name" value="CORRINOID ADENOSYLTRANSFERASE"/>
    <property type="match status" value="1"/>
</dbReference>
<evidence type="ECO:0000256" key="11">
    <source>
        <dbReference type="ARBA" id="ARBA00033354"/>
    </source>
</evidence>
<evidence type="ECO:0000256" key="4">
    <source>
        <dbReference type="ARBA" id="ARBA00020963"/>
    </source>
</evidence>
<evidence type="ECO:0000256" key="1">
    <source>
        <dbReference type="ARBA" id="ARBA00005121"/>
    </source>
</evidence>
<dbReference type="GO" id="GO:0008817">
    <property type="term" value="F:corrinoid adenosyltransferase activity"/>
    <property type="evidence" value="ECO:0007669"/>
    <property type="project" value="UniProtKB-UniRule"/>
</dbReference>
<keyword evidence="6 14" id="KW-0808">Transferase</keyword>
<evidence type="ECO:0000256" key="3">
    <source>
        <dbReference type="ARBA" id="ARBA00012454"/>
    </source>
</evidence>
<gene>
    <name evidence="16" type="ORF">FD30_GL002201</name>
</gene>
<evidence type="ECO:0000256" key="9">
    <source>
        <dbReference type="ARBA" id="ARBA00031529"/>
    </source>
</evidence>
<name>A0A0R1K0U1_9LACO</name>
<dbReference type="PANTHER" id="PTHR12213:SF0">
    <property type="entry name" value="CORRINOID ADENOSYLTRANSFERASE MMAB"/>
    <property type="match status" value="1"/>
</dbReference>
<keyword evidence="7 14" id="KW-0547">Nucleotide-binding</keyword>
<dbReference type="PATRIC" id="fig|1423773.3.peg.2258"/>
<proteinExistence type="inferred from homology"/>
<evidence type="ECO:0000256" key="6">
    <source>
        <dbReference type="ARBA" id="ARBA00022679"/>
    </source>
</evidence>
<accession>A0A0R1K0U1</accession>
<dbReference type="GO" id="GO:0009236">
    <property type="term" value="P:cobalamin biosynthetic process"/>
    <property type="evidence" value="ECO:0007669"/>
    <property type="project" value="UniProtKB-UniRule"/>
</dbReference>
<evidence type="ECO:0000256" key="14">
    <source>
        <dbReference type="RuleBase" id="RU366026"/>
    </source>
</evidence>
<dbReference type="SUPFAM" id="SSF89028">
    <property type="entry name" value="Cobalamin adenosyltransferase-like"/>
    <property type="match status" value="1"/>
</dbReference>
<dbReference type="RefSeq" id="WP_056944483.1">
    <property type="nucleotide sequence ID" value="NZ_AZDT01000046.1"/>
</dbReference>
<dbReference type="Pfam" id="PF01923">
    <property type="entry name" value="Cob_adeno_trans"/>
    <property type="match status" value="1"/>
</dbReference>
<evidence type="ECO:0000256" key="5">
    <source>
        <dbReference type="ARBA" id="ARBA00022573"/>
    </source>
</evidence>
<reference evidence="16 17" key="1">
    <citation type="journal article" date="2015" name="Genome Announc.">
        <title>Expanding the biotechnology potential of lactobacilli through comparative genomics of 213 strains and associated genera.</title>
        <authorList>
            <person name="Sun Z."/>
            <person name="Harris H.M."/>
            <person name="McCann A."/>
            <person name="Guo C."/>
            <person name="Argimon S."/>
            <person name="Zhang W."/>
            <person name="Yang X."/>
            <person name="Jeffery I.B."/>
            <person name="Cooney J.C."/>
            <person name="Kagawa T.F."/>
            <person name="Liu W."/>
            <person name="Song Y."/>
            <person name="Salvetti E."/>
            <person name="Wrobel A."/>
            <person name="Rasinkangas P."/>
            <person name="Parkhill J."/>
            <person name="Rea M.C."/>
            <person name="O'Sullivan O."/>
            <person name="Ritari J."/>
            <person name="Douillard F.P."/>
            <person name="Paul Ross R."/>
            <person name="Yang R."/>
            <person name="Briner A.E."/>
            <person name="Felis G.E."/>
            <person name="de Vos W.M."/>
            <person name="Barrangou R."/>
            <person name="Klaenhammer T.R."/>
            <person name="Caufield P.W."/>
            <person name="Cui Y."/>
            <person name="Zhang H."/>
            <person name="O'Toole P.W."/>
        </authorList>
    </citation>
    <scope>NUCLEOTIDE SEQUENCE [LARGE SCALE GENOMIC DNA]</scope>
    <source>
        <strain evidence="16 17">DSM 19117</strain>
    </source>
</reference>
<protein>
    <recommendedName>
        <fullName evidence="4 14">Corrinoid adenosyltransferase</fullName>
        <ecNumber evidence="3 14">2.5.1.17</ecNumber>
    </recommendedName>
    <alternativeName>
        <fullName evidence="9 14">Cob(II)alamin adenosyltransferase</fullName>
    </alternativeName>
    <alternativeName>
        <fullName evidence="11 14">Cob(II)yrinic acid a,c-diamide adenosyltransferase</fullName>
    </alternativeName>
    <alternativeName>
        <fullName evidence="10 14">Cobinamide/cobalamin adenosyltransferase</fullName>
    </alternativeName>
</protein>
<dbReference type="STRING" id="1423773.FD30_GL002201"/>
<dbReference type="InterPro" id="IPR036451">
    <property type="entry name" value="CblAdoTrfase-like_sf"/>
</dbReference>
<organism evidence="16 17">
    <name type="scientific">Levilactobacillus namurensis DSM 19117</name>
    <dbReference type="NCBI Taxonomy" id="1423773"/>
    <lineage>
        <taxon>Bacteria</taxon>
        <taxon>Bacillati</taxon>
        <taxon>Bacillota</taxon>
        <taxon>Bacilli</taxon>
        <taxon>Lactobacillales</taxon>
        <taxon>Lactobacillaceae</taxon>
        <taxon>Levilactobacillus</taxon>
    </lineage>
</organism>
<dbReference type="GeneID" id="84783329"/>
<dbReference type="NCBIfam" id="TIGR00636">
    <property type="entry name" value="PduO_Nterm"/>
    <property type="match status" value="1"/>
</dbReference>
<dbReference type="Proteomes" id="UP000051162">
    <property type="component" value="Unassembled WGS sequence"/>
</dbReference>
<dbReference type="UniPathway" id="UPA00148">
    <property type="reaction ID" value="UER00233"/>
</dbReference>